<dbReference type="Proteomes" id="UP000053097">
    <property type="component" value="Unassembled WGS sequence"/>
</dbReference>
<keyword evidence="3" id="KW-1185">Reference proteome</keyword>
<accession>A0A026W401</accession>
<reference evidence="2 3" key="1">
    <citation type="journal article" date="2014" name="Curr. Biol.">
        <title>The genome of the clonal raider ant Cerapachys biroi.</title>
        <authorList>
            <person name="Oxley P.R."/>
            <person name="Ji L."/>
            <person name="Fetter-Pruneda I."/>
            <person name="McKenzie S.K."/>
            <person name="Li C."/>
            <person name="Hu H."/>
            <person name="Zhang G."/>
            <person name="Kronauer D.J."/>
        </authorList>
    </citation>
    <scope>NUCLEOTIDE SEQUENCE [LARGE SCALE GENOMIC DNA]</scope>
</reference>
<gene>
    <name evidence="2" type="ORF">X777_10783</name>
</gene>
<feature type="region of interest" description="Disordered" evidence="1">
    <location>
        <begin position="42"/>
        <end position="67"/>
    </location>
</feature>
<sequence>VRPRGRQCAARLPPRGAPDDGGRSATLLLVAFPLPSRSLLAGPDAAISPRPDTRTKKPSSFHPRAEPKINLNVGGHAIHFRPIAIVSRCIEFRFARC</sequence>
<name>A0A026W401_OOCBI</name>
<evidence type="ECO:0000313" key="2">
    <source>
        <dbReference type="EMBL" id="EZA50733.1"/>
    </source>
</evidence>
<evidence type="ECO:0000256" key="1">
    <source>
        <dbReference type="SAM" id="MobiDB-lite"/>
    </source>
</evidence>
<evidence type="ECO:0000313" key="3">
    <source>
        <dbReference type="Proteomes" id="UP000053097"/>
    </source>
</evidence>
<proteinExistence type="predicted"/>
<dbReference type="EMBL" id="KK107447">
    <property type="protein sequence ID" value="EZA50733.1"/>
    <property type="molecule type" value="Genomic_DNA"/>
</dbReference>
<protein>
    <submittedName>
        <fullName evidence="2">Uncharacterized protein</fullName>
    </submittedName>
</protein>
<organism evidence="2 3">
    <name type="scientific">Ooceraea biroi</name>
    <name type="common">Clonal raider ant</name>
    <name type="synonym">Cerapachys biroi</name>
    <dbReference type="NCBI Taxonomy" id="2015173"/>
    <lineage>
        <taxon>Eukaryota</taxon>
        <taxon>Metazoa</taxon>
        <taxon>Ecdysozoa</taxon>
        <taxon>Arthropoda</taxon>
        <taxon>Hexapoda</taxon>
        <taxon>Insecta</taxon>
        <taxon>Pterygota</taxon>
        <taxon>Neoptera</taxon>
        <taxon>Endopterygota</taxon>
        <taxon>Hymenoptera</taxon>
        <taxon>Apocrita</taxon>
        <taxon>Aculeata</taxon>
        <taxon>Formicoidea</taxon>
        <taxon>Formicidae</taxon>
        <taxon>Dorylinae</taxon>
        <taxon>Ooceraea</taxon>
    </lineage>
</organism>
<feature type="region of interest" description="Disordered" evidence="1">
    <location>
        <begin position="1"/>
        <end position="22"/>
    </location>
</feature>
<dbReference type="AlphaFoldDB" id="A0A026W401"/>
<feature type="non-terminal residue" evidence="2">
    <location>
        <position position="1"/>
    </location>
</feature>